<feature type="signal peptide" evidence="1">
    <location>
        <begin position="1"/>
        <end position="21"/>
    </location>
</feature>
<dbReference type="RefSeq" id="WP_213260207.1">
    <property type="nucleotide sequence ID" value="NZ_JAGYWA010000014.1"/>
</dbReference>
<dbReference type="EMBL" id="JBHSGV010000014">
    <property type="protein sequence ID" value="MFC4750214.1"/>
    <property type="molecule type" value="Genomic_DNA"/>
</dbReference>
<evidence type="ECO:0000313" key="3">
    <source>
        <dbReference type="Proteomes" id="UP001595935"/>
    </source>
</evidence>
<dbReference type="Proteomes" id="UP001595935">
    <property type="component" value="Unassembled WGS sequence"/>
</dbReference>
<protein>
    <submittedName>
        <fullName evidence="2">Tail fiber protein</fullName>
    </submittedName>
</protein>
<evidence type="ECO:0000313" key="2">
    <source>
        <dbReference type="EMBL" id="MFC4750214.1"/>
    </source>
</evidence>
<gene>
    <name evidence="2" type="ORF">ACFO5S_22365</name>
</gene>
<accession>A0ABV9PIX0</accession>
<reference evidence="3" key="1">
    <citation type="journal article" date="2019" name="Int. J. Syst. Evol. Microbiol.">
        <title>The Global Catalogue of Microorganisms (GCM) 10K type strain sequencing project: providing services to taxonomists for standard genome sequencing and annotation.</title>
        <authorList>
            <consortium name="The Broad Institute Genomics Platform"/>
            <consortium name="The Broad Institute Genome Sequencing Center for Infectious Disease"/>
            <person name="Wu L."/>
            <person name="Ma J."/>
        </authorList>
    </citation>
    <scope>NUCLEOTIDE SEQUENCE [LARGE SCALE GENOMIC DNA]</scope>
    <source>
        <strain evidence="3">WYCCWR 13023</strain>
    </source>
</reference>
<keyword evidence="3" id="KW-1185">Reference proteome</keyword>
<name>A0ABV9PIX0_9FLAO</name>
<proteinExistence type="predicted"/>
<feature type="chain" id="PRO_5045495970" evidence="1">
    <location>
        <begin position="22"/>
        <end position="304"/>
    </location>
</feature>
<evidence type="ECO:0000256" key="1">
    <source>
        <dbReference type="SAM" id="SignalP"/>
    </source>
</evidence>
<keyword evidence="1" id="KW-0732">Signal</keyword>
<organism evidence="2 3">
    <name type="scientific">Flavobacterium branchiicola</name>
    <dbReference type="NCBI Taxonomy" id="1114875"/>
    <lineage>
        <taxon>Bacteria</taxon>
        <taxon>Pseudomonadati</taxon>
        <taxon>Bacteroidota</taxon>
        <taxon>Flavobacteriia</taxon>
        <taxon>Flavobacteriales</taxon>
        <taxon>Flavobacteriaceae</taxon>
        <taxon>Flavobacterium</taxon>
    </lineage>
</organism>
<sequence>MNKSISLILILFCINLSFLSAQNTTFNNVAIGLDTPVYGTQIKTNFIGYNGTWVRGYNITNESGNQTFFTFASTGSSVNGVSTVTNNFIGKDFDTRYMTFLPNGNIGIGTPSPQYKLDLFGALCVGSESVNANTTKIFLRNPYGKTWAISSGANMVTESSFSIYNWSDNQTNPFFHINNSGNIGIGTFAPDEKLTVKGKIHTQEVRVDMAGPLVPDYVFANDYKLQSLEEVEKYINENKHLPEIPSAQEIEKNGLMLAEMNMSLLKKMEEMTLYMIEQSKELTNVKQQLLLQNNEIKKLKNHIK</sequence>
<comment type="caution">
    <text evidence="2">The sequence shown here is derived from an EMBL/GenBank/DDBJ whole genome shotgun (WGS) entry which is preliminary data.</text>
</comment>